<organism evidence="1">
    <name type="scientific">Eiseniibacteriota bacterium</name>
    <dbReference type="NCBI Taxonomy" id="2212470"/>
    <lineage>
        <taxon>Bacteria</taxon>
        <taxon>Candidatus Eiseniibacteriota</taxon>
    </lineage>
</organism>
<accession>A0A832I0Z0</accession>
<evidence type="ECO:0008006" key="2">
    <source>
        <dbReference type="Google" id="ProtNLM"/>
    </source>
</evidence>
<reference evidence="1" key="1">
    <citation type="journal article" date="2020" name="mSystems">
        <title>Genome- and Community-Level Interaction Insights into Carbon Utilization and Element Cycling Functions of Hydrothermarchaeota in Hydrothermal Sediment.</title>
        <authorList>
            <person name="Zhou Z."/>
            <person name="Liu Y."/>
            <person name="Xu W."/>
            <person name="Pan J."/>
            <person name="Luo Z.H."/>
            <person name="Li M."/>
        </authorList>
    </citation>
    <scope>NUCLEOTIDE SEQUENCE [LARGE SCALE GENOMIC DNA]</scope>
    <source>
        <strain evidence="1">SpSt-381</strain>
    </source>
</reference>
<name>A0A832I0Z0_UNCEI</name>
<gene>
    <name evidence="1" type="ORF">ENR23_04715</name>
</gene>
<dbReference type="InterPro" id="IPR035198">
    <property type="entry name" value="SU10_MCP"/>
</dbReference>
<dbReference type="AlphaFoldDB" id="A0A832I0Z0"/>
<dbReference type="EMBL" id="DSQF01000012">
    <property type="protein sequence ID" value="HGZ42721.1"/>
    <property type="molecule type" value="Genomic_DNA"/>
</dbReference>
<protein>
    <recommendedName>
        <fullName evidence="2">Phage major capsid protein</fullName>
    </recommendedName>
</protein>
<comment type="caution">
    <text evidence="1">The sequence shown here is derived from an EMBL/GenBank/DDBJ whole genome shotgun (WGS) entry which is preliminary data.</text>
</comment>
<evidence type="ECO:0000313" key="1">
    <source>
        <dbReference type="EMBL" id="HGZ42721.1"/>
    </source>
</evidence>
<proteinExistence type="predicted"/>
<dbReference type="Pfam" id="PF17236">
    <property type="entry name" value="SU10_MCP"/>
    <property type="match status" value="1"/>
</dbReference>
<sequence>MANLSGARGTGNITAAQIKPDVDNKLYLLDANKAPLVALTAKLRKKVTTNPKFSWFEQNIESYIDAVNYSTGYTAGSTSIVVDNGSYFSPQDTVKVPSTGEVMRVTAISTNILTVVRGVGETAAGALADNEPLWIIGSAFEEGTTSATANTGLSAEVYNYCQIFKSSIEDTGTMMETDTYTGPDLPEQRRIVGIKHSQKLERAFFFGERAIDTSGTHPRRYTRGLNTFITTNVTDAGGTLTEAEFESFLRSGFRYGSRKKYLFASRLIVSAISSWAQGKLQMFPKDKTYGIAIAQYLSPHGEVLIISHDMLEGAGATNQEYGGYAFLVDLENVMYRPLQNRDTRLKMNVQANDQDGEKDEYITEAGLMVVQEKTHAILKDVLQY</sequence>